<comment type="subcellular location">
    <subcellularLocation>
        <location evidence="1">Membrane</location>
        <topology evidence="1">Multi-pass membrane protein</topology>
    </subcellularLocation>
</comment>
<feature type="compositionally biased region" description="Polar residues" evidence="7">
    <location>
        <begin position="495"/>
        <end position="506"/>
    </location>
</feature>
<protein>
    <recommendedName>
        <fullName evidence="9">Major facilitator superfamily (MFS) profile domain-containing protein</fullName>
    </recommendedName>
</protein>
<keyword evidence="3 8" id="KW-0812">Transmembrane</keyword>
<feature type="transmembrane region" description="Helical" evidence="8">
    <location>
        <begin position="286"/>
        <end position="310"/>
    </location>
</feature>
<dbReference type="Pfam" id="PF07690">
    <property type="entry name" value="MFS_1"/>
    <property type="match status" value="1"/>
</dbReference>
<keyword evidence="11" id="KW-1185">Reference proteome</keyword>
<keyword evidence="2" id="KW-0813">Transport</keyword>
<evidence type="ECO:0000256" key="6">
    <source>
        <dbReference type="ARBA" id="ARBA00037968"/>
    </source>
</evidence>
<dbReference type="InterPro" id="IPR020846">
    <property type="entry name" value="MFS_dom"/>
</dbReference>
<dbReference type="Proteomes" id="UP000754883">
    <property type="component" value="Unassembled WGS sequence"/>
</dbReference>
<evidence type="ECO:0000259" key="9">
    <source>
        <dbReference type="PROSITE" id="PS50850"/>
    </source>
</evidence>
<accession>A0A9N9UP39</accession>
<evidence type="ECO:0000313" key="11">
    <source>
        <dbReference type="Proteomes" id="UP000754883"/>
    </source>
</evidence>
<feature type="transmembrane region" description="Helical" evidence="8">
    <location>
        <begin position="58"/>
        <end position="83"/>
    </location>
</feature>
<dbReference type="PANTHER" id="PTHR43791">
    <property type="entry name" value="PERMEASE-RELATED"/>
    <property type="match status" value="1"/>
</dbReference>
<dbReference type="Gene3D" id="1.20.1250.20">
    <property type="entry name" value="MFS general substrate transporter like domains"/>
    <property type="match status" value="2"/>
</dbReference>
<keyword evidence="5 8" id="KW-0472">Membrane</keyword>
<evidence type="ECO:0000256" key="5">
    <source>
        <dbReference type="ARBA" id="ARBA00023136"/>
    </source>
</evidence>
<feature type="region of interest" description="Disordered" evidence="7">
    <location>
        <begin position="1"/>
        <end position="22"/>
    </location>
</feature>
<sequence>MSLPPNDSAGVSDRSADSRRSEEHEALISDSLLADNRQFIGLTEEDNKRIRCKTDLHILTILVWVYFLQILDKSVLGYGAIFGLREDCELTGNQYSMVSSASAVAQLLVMPLTSWIMVRVPHRTLMASLVLGWGAAQTFMAACNGFTGLLITRFLLGVFEAGCLPLFSIITSQWYRRAEQPIRVAAWYGTNGLSTMLAAAVSNAFGHIHSGVASWRILFLFVGLMTVLSSPVVYYIMDSDISTAWFLTKRERLQALERLRTNKTGMGSHEFKWNQAFEGICEIKSLLFVGMAVCINVTAAVANTFGPIVVEGFGFSPEKASLLNIPFGAVQLLVIFPASYLAHRFRIKSLFLSLVLLPVLGGSIMLHVLDRDRTVLLLAAYYALAFVFGANPLLVSWIISNVGGTTKKSVLLALYNFGTSAGNIMGPLLFHSEDAPYYRPGLQVTMAITCILIAIIALQVVHLFYLNKMHQRSRVAHGKPAILHDTSMEHEYVGSDQNPSNGQQLGTDPFDDLTDSKNDEFVYVY</sequence>
<dbReference type="InterPro" id="IPR011701">
    <property type="entry name" value="MFS"/>
</dbReference>
<feature type="transmembrane region" description="Helical" evidence="8">
    <location>
        <begin position="322"/>
        <end position="342"/>
    </location>
</feature>
<dbReference type="InterPro" id="IPR036259">
    <property type="entry name" value="MFS_trans_sf"/>
</dbReference>
<keyword evidence="4 8" id="KW-1133">Transmembrane helix</keyword>
<dbReference type="FunFam" id="1.20.1250.20:FF:000064">
    <property type="entry name" value="MFS allantoate transporter"/>
    <property type="match status" value="1"/>
</dbReference>
<feature type="region of interest" description="Disordered" evidence="7">
    <location>
        <begin position="492"/>
        <end position="514"/>
    </location>
</feature>
<evidence type="ECO:0000256" key="2">
    <source>
        <dbReference type="ARBA" id="ARBA00022448"/>
    </source>
</evidence>
<dbReference type="AlphaFoldDB" id="A0A9N9UP39"/>
<dbReference type="SUPFAM" id="SSF103473">
    <property type="entry name" value="MFS general substrate transporter"/>
    <property type="match status" value="1"/>
</dbReference>
<feature type="transmembrane region" description="Helical" evidence="8">
    <location>
        <begin position="153"/>
        <end position="172"/>
    </location>
</feature>
<comment type="caution">
    <text evidence="10">The sequence shown here is derived from an EMBL/GenBank/DDBJ whole genome shotgun (WGS) entry which is preliminary data.</text>
</comment>
<evidence type="ECO:0000256" key="8">
    <source>
        <dbReference type="SAM" id="Phobius"/>
    </source>
</evidence>
<proteinExistence type="inferred from homology"/>
<feature type="transmembrane region" description="Helical" evidence="8">
    <location>
        <begin position="95"/>
        <end position="118"/>
    </location>
</feature>
<feature type="domain" description="Major facilitator superfamily (MFS) profile" evidence="9">
    <location>
        <begin position="58"/>
        <end position="474"/>
    </location>
</feature>
<dbReference type="GO" id="GO:0016020">
    <property type="term" value="C:membrane"/>
    <property type="evidence" value="ECO:0007669"/>
    <property type="project" value="UniProtKB-SubCell"/>
</dbReference>
<feature type="transmembrane region" description="Helical" evidence="8">
    <location>
        <begin position="442"/>
        <end position="465"/>
    </location>
</feature>
<feature type="transmembrane region" description="Helical" evidence="8">
    <location>
        <begin position="375"/>
        <end position="399"/>
    </location>
</feature>
<evidence type="ECO:0000256" key="3">
    <source>
        <dbReference type="ARBA" id="ARBA00022692"/>
    </source>
</evidence>
<feature type="transmembrane region" description="Helical" evidence="8">
    <location>
        <begin position="217"/>
        <end position="237"/>
    </location>
</feature>
<organism evidence="10 11">
    <name type="scientific">Clonostachys byssicola</name>
    <dbReference type="NCBI Taxonomy" id="160290"/>
    <lineage>
        <taxon>Eukaryota</taxon>
        <taxon>Fungi</taxon>
        <taxon>Dikarya</taxon>
        <taxon>Ascomycota</taxon>
        <taxon>Pezizomycotina</taxon>
        <taxon>Sordariomycetes</taxon>
        <taxon>Hypocreomycetidae</taxon>
        <taxon>Hypocreales</taxon>
        <taxon>Bionectriaceae</taxon>
        <taxon>Clonostachys</taxon>
    </lineage>
</organism>
<evidence type="ECO:0000256" key="4">
    <source>
        <dbReference type="ARBA" id="ARBA00022989"/>
    </source>
</evidence>
<feature type="transmembrane region" description="Helical" evidence="8">
    <location>
        <begin position="411"/>
        <end position="430"/>
    </location>
</feature>
<dbReference type="GO" id="GO:0022857">
    <property type="term" value="F:transmembrane transporter activity"/>
    <property type="evidence" value="ECO:0007669"/>
    <property type="project" value="InterPro"/>
</dbReference>
<comment type="similarity">
    <text evidence="6">Belongs to the major facilitator superfamily. Allantoate permease family.</text>
</comment>
<feature type="transmembrane region" description="Helical" evidence="8">
    <location>
        <begin position="184"/>
        <end position="205"/>
    </location>
</feature>
<dbReference type="PROSITE" id="PS50850">
    <property type="entry name" value="MFS"/>
    <property type="match status" value="1"/>
</dbReference>
<dbReference type="PANTHER" id="PTHR43791:SF16">
    <property type="entry name" value="TRANSPORTER, PUTATIVE (AFU_ORTHOLOGUE AFUA_3G01840)-RELATED"/>
    <property type="match status" value="1"/>
</dbReference>
<name>A0A9N9UP39_9HYPO</name>
<dbReference type="OrthoDB" id="4454541at2759"/>
<feature type="transmembrane region" description="Helical" evidence="8">
    <location>
        <begin position="349"/>
        <end position="369"/>
    </location>
</feature>
<gene>
    <name evidence="10" type="ORF">CBYS24578_00016787</name>
</gene>
<reference evidence="10" key="1">
    <citation type="submission" date="2021-10" db="EMBL/GenBank/DDBJ databases">
        <authorList>
            <person name="Piombo E."/>
        </authorList>
    </citation>
    <scope>NUCLEOTIDE SEQUENCE</scope>
</reference>
<evidence type="ECO:0000256" key="7">
    <source>
        <dbReference type="SAM" id="MobiDB-lite"/>
    </source>
</evidence>
<evidence type="ECO:0000313" key="10">
    <source>
        <dbReference type="EMBL" id="CAG9997277.1"/>
    </source>
</evidence>
<evidence type="ECO:0000256" key="1">
    <source>
        <dbReference type="ARBA" id="ARBA00004141"/>
    </source>
</evidence>
<dbReference type="EMBL" id="CABFNO020001545">
    <property type="protein sequence ID" value="CAG9997277.1"/>
    <property type="molecule type" value="Genomic_DNA"/>
</dbReference>